<comment type="subcellular location">
    <subcellularLocation>
        <location evidence="1">Membrane</location>
        <topology evidence="1">Multi-pass membrane protein</topology>
    </subcellularLocation>
</comment>
<sequence>MLSKGFKRIKNEIRGNLLLRGVLVLLPFACLFGLTGNYSWMQISVVSMSTLIVEERLKLTVPGVLLHGLGIIILFNVLFLTQFQPFIFVIVCTMSATAIIWVTTQGEQLRTLGNWTFIPAIILSIELASESKHGLLEESKLIFPYLIAALLPTLCISLYEQIKMIKRESRFNLLQLSSLSDFGEKKNNVEAMLAMALGIIVSACFVEYLPMENGQWMIWGVASVITGHKDSSTKKFKERLLGVSIGVPLGIVFGGYVIPSTPFDLIVVTVCLFLTLVAFRRYVIAYTCRCFLVATAVMLLTHSKTIAFERLSHVIAGGVIGLTAIASSRFLLKQRS</sequence>
<dbReference type="GO" id="GO:0016020">
    <property type="term" value="C:membrane"/>
    <property type="evidence" value="ECO:0007669"/>
    <property type="project" value="UniProtKB-SubCell"/>
</dbReference>
<keyword evidence="3 5" id="KW-1133">Transmembrane helix</keyword>
<feature type="transmembrane region" description="Helical" evidence="5">
    <location>
        <begin position="314"/>
        <end position="332"/>
    </location>
</feature>
<evidence type="ECO:0000259" key="6">
    <source>
        <dbReference type="Pfam" id="PF13515"/>
    </source>
</evidence>
<evidence type="ECO:0000313" key="8">
    <source>
        <dbReference type="EMBL" id="RJT49368.1"/>
    </source>
</evidence>
<comment type="caution">
    <text evidence="8">The sequence shown here is derived from an EMBL/GenBank/DDBJ whole genome shotgun (WGS) entry which is preliminary data.</text>
</comment>
<dbReference type="EMBL" id="QZWB01000001">
    <property type="protein sequence ID" value="RJT49368.1"/>
    <property type="molecule type" value="Genomic_DNA"/>
</dbReference>
<dbReference type="OrthoDB" id="8592563at2"/>
<evidence type="ECO:0000313" key="7">
    <source>
        <dbReference type="EMBL" id="PUT49266.1"/>
    </source>
</evidence>
<dbReference type="EMBL" id="QCXM01000001">
    <property type="protein sequence ID" value="PUT49266.1"/>
    <property type="molecule type" value="Genomic_DNA"/>
</dbReference>
<evidence type="ECO:0000313" key="10">
    <source>
        <dbReference type="Proteomes" id="UP000251035"/>
    </source>
</evidence>
<evidence type="ECO:0000256" key="1">
    <source>
        <dbReference type="ARBA" id="ARBA00004141"/>
    </source>
</evidence>
<evidence type="ECO:0000313" key="9">
    <source>
        <dbReference type="EMBL" id="TID46632.1"/>
    </source>
</evidence>
<feature type="transmembrane region" description="Helical" evidence="5">
    <location>
        <begin position="21"/>
        <end position="40"/>
    </location>
</feature>
<keyword evidence="10" id="KW-1185">Reference proteome</keyword>
<reference evidence="9 12" key="2">
    <citation type="submission" date="2018-04" db="EMBL/GenBank/DDBJ databases">
        <title>Whole genome sequence comparison of clinical and drinking water Legionella pneumophila isolates.</title>
        <authorList>
            <person name="Garner E."/>
        </authorList>
    </citation>
    <scope>NUCLEOTIDE SEQUENCE [LARGE SCALE GENOMIC DNA]</scope>
    <source>
        <strain evidence="9 12">WH02</strain>
    </source>
</reference>
<dbReference type="Pfam" id="PF13515">
    <property type="entry name" value="FUSC_2"/>
    <property type="match status" value="1"/>
</dbReference>
<feature type="domain" description="Integral membrane bound transporter" evidence="6">
    <location>
        <begin position="202"/>
        <end position="323"/>
    </location>
</feature>
<dbReference type="Proteomes" id="UP000306421">
    <property type="component" value="Unassembled WGS sequence"/>
</dbReference>
<feature type="transmembrane region" description="Helical" evidence="5">
    <location>
        <begin position="290"/>
        <end position="308"/>
    </location>
</feature>
<evidence type="ECO:0000313" key="11">
    <source>
        <dbReference type="Proteomes" id="UP000270757"/>
    </source>
</evidence>
<protein>
    <submittedName>
        <fullName evidence="8">FUSC family protein</fullName>
    </submittedName>
</protein>
<evidence type="ECO:0000256" key="2">
    <source>
        <dbReference type="ARBA" id="ARBA00022692"/>
    </source>
</evidence>
<evidence type="ECO:0000256" key="3">
    <source>
        <dbReference type="ARBA" id="ARBA00022989"/>
    </source>
</evidence>
<dbReference type="InterPro" id="IPR049453">
    <property type="entry name" value="Memb_transporter_dom"/>
</dbReference>
<organism evidence="8 11">
    <name type="scientific">Legionella taurinensis</name>
    <dbReference type="NCBI Taxonomy" id="70611"/>
    <lineage>
        <taxon>Bacteria</taxon>
        <taxon>Pseudomonadati</taxon>
        <taxon>Pseudomonadota</taxon>
        <taxon>Gammaproteobacteria</taxon>
        <taxon>Legionellales</taxon>
        <taxon>Legionellaceae</taxon>
        <taxon>Legionella</taxon>
    </lineage>
</organism>
<keyword evidence="2 5" id="KW-0812">Transmembrane</keyword>
<reference evidence="7 10" key="1">
    <citation type="submission" date="2018-04" db="EMBL/GenBank/DDBJ databases">
        <title>Whole genome sequence comparison of clinical and drinking water Legionella pneumophila isolates associated with the Flint Water Crisis.</title>
        <authorList>
            <person name="Garner E."/>
            <person name="Brown C."/>
            <person name="Schwake O."/>
            <person name="Coil D."/>
            <person name="Jospin G."/>
            <person name="Eisen J."/>
            <person name="Edwards M."/>
            <person name="Pruden A."/>
        </authorList>
    </citation>
    <scope>NUCLEOTIDE SEQUENCE [LARGE SCALE GENOMIC DNA]</scope>
    <source>
        <strain evidence="7 10">Genessee03</strain>
    </source>
</reference>
<keyword evidence="4 5" id="KW-0472">Membrane</keyword>
<feature type="transmembrane region" description="Helical" evidence="5">
    <location>
        <begin position="265"/>
        <end position="283"/>
    </location>
</feature>
<dbReference type="Proteomes" id="UP000251035">
    <property type="component" value="Unassembled WGS sequence"/>
</dbReference>
<gene>
    <name evidence="8" type="ORF">D6J04_01580</name>
    <name evidence="7" type="ORF">DB745_00760</name>
    <name evidence="9" type="ORF">DIZ81_00755</name>
</gene>
<dbReference type="AlphaFoldDB" id="A0A3A5LJD0"/>
<feature type="transmembrane region" description="Helical" evidence="5">
    <location>
        <begin position="86"/>
        <end position="106"/>
    </location>
</feature>
<evidence type="ECO:0000313" key="12">
    <source>
        <dbReference type="Proteomes" id="UP000306421"/>
    </source>
</evidence>
<dbReference type="EMBL" id="QFGG01000001">
    <property type="protein sequence ID" value="TID46632.1"/>
    <property type="molecule type" value="Genomic_DNA"/>
</dbReference>
<accession>A0A3A5LJD0</accession>
<proteinExistence type="predicted"/>
<reference evidence="8 11" key="3">
    <citation type="submission" date="2018-09" db="EMBL/GenBank/DDBJ databases">
        <title>Draft genome sequences of Legionella taurinensis isolated from water samples.</title>
        <authorList>
            <person name="Chakeri A."/>
            <person name="Allerberger F."/>
            <person name="Kundi M."/>
            <person name="Ruppitsch W."/>
            <person name="Schmid D."/>
        </authorList>
    </citation>
    <scope>NUCLEOTIDE SEQUENCE [LARGE SCALE GENOMIC DNA]</scope>
    <source>
        <strain evidence="8 11">4570-18-6</strain>
    </source>
</reference>
<name>A0A3A5LJD0_9GAMM</name>
<feature type="transmembrane region" description="Helical" evidence="5">
    <location>
        <begin position="240"/>
        <end position="259"/>
    </location>
</feature>
<evidence type="ECO:0000256" key="4">
    <source>
        <dbReference type="ARBA" id="ARBA00023136"/>
    </source>
</evidence>
<feature type="transmembrane region" description="Helical" evidence="5">
    <location>
        <begin position="60"/>
        <end position="79"/>
    </location>
</feature>
<evidence type="ECO:0000256" key="5">
    <source>
        <dbReference type="SAM" id="Phobius"/>
    </source>
</evidence>
<feature type="transmembrane region" description="Helical" evidence="5">
    <location>
        <begin position="141"/>
        <end position="159"/>
    </location>
</feature>
<dbReference type="Proteomes" id="UP000270757">
    <property type="component" value="Unassembled WGS sequence"/>
</dbReference>